<evidence type="ECO:0000256" key="5">
    <source>
        <dbReference type="SAM" id="SignalP"/>
    </source>
</evidence>
<evidence type="ECO:0000256" key="4">
    <source>
        <dbReference type="ARBA" id="ARBA00022807"/>
    </source>
</evidence>
<dbReference type="Proteomes" id="UP001057134">
    <property type="component" value="Chromosome"/>
</dbReference>
<reference evidence="8" key="2">
    <citation type="journal article" date="2021" name="J Anim Sci Technol">
        <title>Complete genome sequence of Paenibacillus konkukensis sp. nov. SK3146 as a potential probiotic strain.</title>
        <authorList>
            <person name="Jung H.I."/>
            <person name="Park S."/>
            <person name="Niu K.M."/>
            <person name="Lee S.W."/>
            <person name="Kothari D."/>
            <person name="Yi K.J."/>
            <person name="Kim S.K."/>
        </authorList>
    </citation>
    <scope>NUCLEOTIDE SEQUENCE</scope>
    <source>
        <strain evidence="8">SK3146</strain>
    </source>
</reference>
<dbReference type="InterPro" id="IPR036028">
    <property type="entry name" value="SH3-like_dom_sf"/>
</dbReference>
<keyword evidence="3 8" id="KW-0378">Hydrolase</keyword>
<feature type="domain" description="SH3b" evidence="6">
    <location>
        <begin position="99"/>
        <end position="164"/>
    </location>
</feature>
<evidence type="ECO:0000259" key="6">
    <source>
        <dbReference type="PROSITE" id="PS51781"/>
    </source>
</evidence>
<dbReference type="GO" id="GO:0016787">
    <property type="term" value="F:hydrolase activity"/>
    <property type="evidence" value="ECO:0007669"/>
    <property type="project" value="UniProtKB-KW"/>
</dbReference>
<dbReference type="PANTHER" id="PTHR47053:SF1">
    <property type="entry name" value="MUREIN DD-ENDOPEPTIDASE MEPH-RELATED"/>
    <property type="match status" value="1"/>
</dbReference>
<keyword evidence="5" id="KW-0732">Signal</keyword>
<protein>
    <submittedName>
        <fullName evidence="8">Endopeptidase YafL</fullName>
        <ecNumber evidence="8">3.4.-.-</ecNumber>
    </submittedName>
</protein>
<dbReference type="EMBL" id="CP027059">
    <property type="protein sequence ID" value="UQZ83619.1"/>
    <property type="molecule type" value="Genomic_DNA"/>
</dbReference>
<dbReference type="Pfam" id="PF08239">
    <property type="entry name" value="SH3_3"/>
    <property type="match status" value="3"/>
</dbReference>
<dbReference type="SUPFAM" id="SSF54001">
    <property type="entry name" value="Cysteine proteinases"/>
    <property type="match status" value="1"/>
</dbReference>
<evidence type="ECO:0000256" key="1">
    <source>
        <dbReference type="ARBA" id="ARBA00007074"/>
    </source>
</evidence>
<dbReference type="InterPro" id="IPR051202">
    <property type="entry name" value="Peptidase_C40"/>
</dbReference>
<dbReference type="InterPro" id="IPR038765">
    <property type="entry name" value="Papain-like_cys_pep_sf"/>
</dbReference>
<dbReference type="Gene3D" id="3.90.1720.10">
    <property type="entry name" value="endopeptidase domain like (from Nostoc punctiforme)"/>
    <property type="match status" value="1"/>
</dbReference>
<dbReference type="PANTHER" id="PTHR47053">
    <property type="entry name" value="MUREIN DD-ENDOPEPTIDASE MEPH-RELATED"/>
    <property type="match status" value="1"/>
</dbReference>
<dbReference type="InterPro" id="IPR000064">
    <property type="entry name" value="NLP_P60_dom"/>
</dbReference>
<feature type="chain" id="PRO_5046329076" evidence="5">
    <location>
        <begin position="26"/>
        <end position="400"/>
    </location>
</feature>
<name>A0ABY4RMA9_9BACL</name>
<dbReference type="PROSITE" id="PS51781">
    <property type="entry name" value="SH3B"/>
    <property type="match status" value="3"/>
</dbReference>
<dbReference type="PROSITE" id="PS51935">
    <property type="entry name" value="NLPC_P60"/>
    <property type="match status" value="1"/>
</dbReference>
<dbReference type="CDD" id="cd00174">
    <property type="entry name" value="SH3"/>
    <property type="match status" value="1"/>
</dbReference>
<keyword evidence="4" id="KW-0788">Thiol protease</keyword>
<evidence type="ECO:0000259" key="7">
    <source>
        <dbReference type="PROSITE" id="PS51935"/>
    </source>
</evidence>
<dbReference type="EC" id="3.4.-.-" evidence="8"/>
<feature type="signal peptide" evidence="5">
    <location>
        <begin position="1"/>
        <end position="25"/>
    </location>
</feature>
<dbReference type="SUPFAM" id="SSF50044">
    <property type="entry name" value="SH3-domain"/>
    <property type="match status" value="1"/>
</dbReference>
<keyword evidence="9" id="KW-1185">Reference proteome</keyword>
<comment type="similarity">
    <text evidence="1">Belongs to the peptidase C40 family.</text>
</comment>
<feature type="domain" description="SH3b" evidence="6">
    <location>
        <begin position="30"/>
        <end position="93"/>
    </location>
</feature>
<dbReference type="SMART" id="SM00287">
    <property type="entry name" value="SH3b"/>
    <property type="match status" value="3"/>
</dbReference>
<organism evidence="8 9">
    <name type="scientific">Paenibacillus konkukensis</name>
    <dbReference type="NCBI Taxonomy" id="2020716"/>
    <lineage>
        <taxon>Bacteria</taxon>
        <taxon>Bacillati</taxon>
        <taxon>Bacillota</taxon>
        <taxon>Bacilli</taxon>
        <taxon>Bacillales</taxon>
        <taxon>Paenibacillaceae</taxon>
        <taxon>Paenibacillus</taxon>
    </lineage>
</organism>
<feature type="domain" description="NlpC/P60" evidence="7">
    <location>
        <begin position="255"/>
        <end position="400"/>
    </location>
</feature>
<dbReference type="RefSeq" id="WP_249865621.1">
    <property type="nucleotide sequence ID" value="NZ_CP027059.1"/>
</dbReference>
<accession>A0ABY4RMA9</accession>
<sequence length="400" mass="43959">MNKKLLALFLGTAISLTVIPLQALASSAPAQTAEIVQTVNFRDQPSTSGKRIRYLQPGETLEVMQTVNSSWLQVKDSKGVTGYVSSSSTYVRLKTAAAADKPNGIVLSSVSFRTGPSTDAARMRYLQKGELVLVLEKVNDYWYKIEDKDQKVGYVSTNAQYIDTAFGDNGDQQEPVLPSPPNATIVSSVSFRTEPNADASRIRYLQSGEKVLIINKVNDYWYNVQDQNGVTGYVSTSSKYISTTYVEPYKKLDHAVAADRVIAAGMNYLGTPYEFGSSRSDTSTFDCSDFVRQAYLDGIGQQLPGDSRSQADYVKSIGKTTADWHKLNKGDLMFFMSYKGYSAADYAGIDRSKETVTHVAIYLGDGKILHTYSQTSGGVRIDSIAGTQWENRFLQGGATY</sequence>
<gene>
    <name evidence="8" type="primary">yafL</name>
    <name evidence="8" type="ORF">SK3146_02806</name>
</gene>
<dbReference type="Pfam" id="PF00877">
    <property type="entry name" value="NLPC_P60"/>
    <property type="match status" value="1"/>
</dbReference>
<evidence type="ECO:0000313" key="9">
    <source>
        <dbReference type="Proteomes" id="UP001057134"/>
    </source>
</evidence>
<feature type="domain" description="SH3b" evidence="6">
    <location>
        <begin position="180"/>
        <end position="245"/>
    </location>
</feature>
<proteinExistence type="inferred from homology"/>
<evidence type="ECO:0000256" key="2">
    <source>
        <dbReference type="ARBA" id="ARBA00022670"/>
    </source>
</evidence>
<dbReference type="InterPro" id="IPR003646">
    <property type="entry name" value="SH3-like_bac-type"/>
</dbReference>
<keyword evidence="2" id="KW-0645">Protease</keyword>
<dbReference type="Gene3D" id="2.30.30.40">
    <property type="entry name" value="SH3 Domains"/>
    <property type="match status" value="3"/>
</dbReference>
<reference evidence="8" key="1">
    <citation type="submission" date="2018-02" db="EMBL/GenBank/DDBJ databases">
        <authorList>
            <person name="Kim S.-K."/>
            <person name="Jung H.-I."/>
            <person name="Lee S.-W."/>
        </authorList>
    </citation>
    <scope>NUCLEOTIDE SEQUENCE</scope>
    <source>
        <strain evidence="8">SK3146</strain>
    </source>
</reference>
<evidence type="ECO:0000256" key="3">
    <source>
        <dbReference type="ARBA" id="ARBA00022801"/>
    </source>
</evidence>
<evidence type="ECO:0000313" key="8">
    <source>
        <dbReference type="EMBL" id="UQZ83619.1"/>
    </source>
</evidence>